<evidence type="ECO:0000256" key="8">
    <source>
        <dbReference type="PIRSR" id="PIRSR600175-1"/>
    </source>
</evidence>
<dbReference type="PANTHER" id="PTHR11616">
    <property type="entry name" value="SODIUM/CHLORIDE DEPENDENT TRANSPORTER"/>
    <property type="match status" value="1"/>
</dbReference>
<keyword evidence="3" id="KW-0813">Transport</keyword>
<feature type="binding site" evidence="8">
    <location>
        <position position="692"/>
    </location>
    <ligand>
        <name>Na(+)</name>
        <dbReference type="ChEBI" id="CHEBI:29101"/>
        <label>1</label>
    </ligand>
</feature>
<dbReference type="PRINTS" id="PR00176">
    <property type="entry name" value="NANEUSMPORT"/>
</dbReference>
<name>A0AAE1PCP9_9EUCA</name>
<organism evidence="11 12">
    <name type="scientific">Petrolisthes manimaculis</name>
    <dbReference type="NCBI Taxonomy" id="1843537"/>
    <lineage>
        <taxon>Eukaryota</taxon>
        <taxon>Metazoa</taxon>
        <taxon>Ecdysozoa</taxon>
        <taxon>Arthropoda</taxon>
        <taxon>Crustacea</taxon>
        <taxon>Multicrustacea</taxon>
        <taxon>Malacostraca</taxon>
        <taxon>Eumalacostraca</taxon>
        <taxon>Eucarida</taxon>
        <taxon>Decapoda</taxon>
        <taxon>Pleocyemata</taxon>
        <taxon>Anomura</taxon>
        <taxon>Galatheoidea</taxon>
        <taxon>Porcellanidae</taxon>
        <taxon>Petrolisthes</taxon>
    </lineage>
</organism>
<feature type="binding site" evidence="8">
    <location>
        <position position="595"/>
    </location>
    <ligand>
        <name>Na(+)</name>
        <dbReference type="ChEBI" id="CHEBI:29101"/>
        <label>1</label>
    </ligand>
</feature>
<proteinExistence type="inferred from homology"/>
<dbReference type="InterPro" id="IPR037272">
    <property type="entry name" value="SNS_sf"/>
</dbReference>
<keyword evidence="8" id="KW-0479">Metal-binding</keyword>
<dbReference type="PANTHER" id="PTHR11616:SF265">
    <property type="entry name" value="TRANSPORTER"/>
    <property type="match status" value="1"/>
</dbReference>
<sequence>MLTVLCCGIPTFFLEVSMGQFLGTGGLTVWRISPIFKGNNSPIFKGNNSPIFKGNNSPIFKGNNSPIFKGNNSPIFKGNNSPIFKGNNSPIFKGNNSPIFKGNNSPIFKGNNSPIFKGNNSPIFKGNNSPIFKGNNSPIFKGNNSPIFKGNNSPIFKGNNSPIFKGNNSPIFKGNNSPIFKGNNSPIFKGNNSPIFKGNNSPIFKGNNSPIFKGNNSPIFKGNNSPIFKGNNSPIFKGNNSPIFKGNNSPIFKGNNSPIFKGNNSPIFKGNNSPIFKGNNSPIFKGNNSPIFKGNNSPIFKGNNSPIFKGNNSPIFKGNNSPIFKGNNSPIFKGNNSPIFKGNNSPIFKGNNSPIFKGNNSPIFKGNNSPIFKGNNSPIFKGNNSPIFKGNNSPIFKGVGYGAAVMSVWLNIYYIVVLCWALFYFFMSLTSELPWGSCNNWWNTETCVSPYARQDLECWKEAYNATANNTYCTVGNVTRVHVQNITDPVKEFWEKRALQISEGIDHAGSIRWELACTLLVAWILCYFCIWKGVKWTGKVVYFTAIFPYILMFILFIRGVTLEGAWTGIRFYLIPDLEKLKDITVWVEAVSQVFWSYALVLGSLIALGSYNKFNNNCYRDSLILCTINSCTSFFAGFVIFSVVGFMAHVQQKEVSEVAASGPGLAFLAYPLAVLQLPVSPLWSALFFLMLLMLGLDSQFCTIEGFITAVSDEWPKYLRKHKELFIAVVCILSYFVGLSCVTEGGMYVFQVLDSYAASGMCLIFLIMFECIAISWGYGANKWYDNVKEMIGYYPFFWWKLCWMFITPAICFCVFIFNVIMWSPPKYVDYEFPGWTHFVGWLMALSSMACIPVYAIFKYITSPHPGTWKERLMAITRPEIDLDALKNKFTGAYVGATPV</sequence>
<keyword evidence="5" id="KW-0769">Symport</keyword>
<dbReference type="PROSITE" id="PS00754">
    <property type="entry name" value="NA_NEUROTRAN_SYMP_2"/>
    <property type="match status" value="1"/>
</dbReference>
<feature type="transmembrane region" description="Helical" evidence="10">
    <location>
        <begin position="753"/>
        <end position="777"/>
    </location>
</feature>
<dbReference type="PROSITE" id="PS50267">
    <property type="entry name" value="NA_NEUROTRAN_SYMP_3"/>
    <property type="match status" value="1"/>
</dbReference>
<evidence type="ECO:0000256" key="3">
    <source>
        <dbReference type="ARBA" id="ARBA00022448"/>
    </source>
</evidence>
<feature type="transmembrane region" description="Helical" evidence="10">
    <location>
        <begin position="832"/>
        <end position="854"/>
    </location>
</feature>
<feature type="transmembrane region" description="Helical" evidence="10">
    <location>
        <begin position="582"/>
        <end position="608"/>
    </location>
</feature>
<dbReference type="SUPFAM" id="SSF161070">
    <property type="entry name" value="SNF-like"/>
    <property type="match status" value="2"/>
</dbReference>
<gene>
    <name evidence="11" type="ORF">Pmani_023226</name>
</gene>
<feature type="binding site" evidence="8">
    <location>
        <position position="695"/>
    </location>
    <ligand>
        <name>Na(+)</name>
        <dbReference type="ChEBI" id="CHEBI:29101"/>
        <label>1</label>
    </ligand>
</feature>
<evidence type="ECO:0000313" key="11">
    <source>
        <dbReference type="EMBL" id="KAK4304855.1"/>
    </source>
</evidence>
<dbReference type="GO" id="GO:0043005">
    <property type="term" value="C:neuron projection"/>
    <property type="evidence" value="ECO:0007669"/>
    <property type="project" value="TreeGrafter"/>
</dbReference>
<feature type="binding site" evidence="8">
    <location>
        <position position="696"/>
    </location>
    <ligand>
        <name>Na(+)</name>
        <dbReference type="ChEBI" id="CHEBI:29101"/>
        <label>1</label>
    </ligand>
</feature>
<dbReference type="InterPro" id="IPR000175">
    <property type="entry name" value="Na/ntran_symport"/>
</dbReference>
<feature type="transmembrane region" description="Helical" evidence="10">
    <location>
        <begin position="722"/>
        <end position="747"/>
    </location>
</feature>
<feature type="transmembrane region" description="Helical" evidence="10">
    <location>
        <begin position="620"/>
        <end position="644"/>
    </location>
</feature>
<dbReference type="AlphaFoldDB" id="A0AAE1PCP9"/>
<evidence type="ECO:0000256" key="10">
    <source>
        <dbReference type="SAM" id="Phobius"/>
    </source>
</evidence>
<comment type="similarity">
    <text evidence="2">Belongs to the sodium:neurotransmitter symporter (SNF) (TC 2.A.22) family.</text>
</comment>
<comment type="subcellular location">
    <subcellularLocation>
        <location evidence="1">Membrane</location>
        <topology evidence="1">Multi-pass membrane protein</topology>
    </subcellularLocation>
</comment>
<evidence type="ECO:0000313" key="12">
    <source>
        <dbReference type="Proteomes" id="UP001292094"/>
    </source>
</evidence>
<reference evidence="11" key="1">
    <citation type="submission" date="2023-11" db="EMBL/GenBank/DDBJ databases">
        <title>Genome assemblies of two species of porcelain crab, Petrolisthes cinctipes and Petrolisthes manimaculis (Anomura: Porcellanidae).</title>
        <authorList>
            <person name="Angst P."/>
        </authorList>
    </citation>
    <scope>NUCLEOTIDE SEQUENCE</scope>
    <source>
        <strain evidence="11">PB745_02</strain>
        <tissue evidence="11">Gill</tissue>
    </source>
</reference>
<evidence type="ECO:0000256" key="6">
    <source>
        <dbReference type="ARBA" id="ARBA00022989"/>
    </source>
</evidence>
<keyword evidence="12" id="KW-1185">Reference proteome</keyword>
<feature type="binding site" evidence="8">
    <location>
        <position position="627"/>
    </location>
    <ligand>
        <name>Na(+)</name>
        <dbReference type="ChEBI" id="CHEBI:29101"/>
        <label>1</label>
    </ligand>
</feature>
<dbReference type="Pfam" id="PF00209">
    <property type="entry name" value="SNF"/>
    <property type="match status" value="2"/>
</dbReference>
<feature type="transmembrane region" description="Helical" evidence="10">
    <location>
        <begin position="798"/>
        <end position="820"/>
    </location>
</feature>
<keyword evidence="6 10" id="KW-1133">Transmembrane helix</keyword>
<evidence type="ECO:0000256" key="7">
    <source>
        <dbReference type="ARBA" id="ARBA00023136"/>
    </source>
</evidence>
<keyword evidence="7 10" id="KW-0472">Membrane</keyword>
<dbReference type="EMBL" id="JAWZYT010002373">
    <property type="protein sequence ID" value="KAK4304855.1"/>
    <property type="molecule type" value="Genomic_DNA"/>
</dbReference>
<dbReference type="GO" id="GO:0046872">
    <property type="term" value="F:metal ion binding"/>
    <property type="evidence" value="ECO:0007669"/>
    <property type="project" value="UniProtKB-KW"/>
</dbReference>
<protein>
    <submittedName>
        <fullName evidence="11">Uncharacterized protein</fullName>
    </submittedName>
</protein>
<dbReference type="GO" id="GO:0005886">
    <property type="term" value="C:plasma membrane"/>
    <property type="evidence" value="ECO:0007669"/>
    <property type="project" value="TreeGrafter"/>
</dbReference>
<feature type="disulfide bond" evidence="9">
    <location>
        <begin position="438"/>
        <end position="447"/>
    </location>
</feature>
<dbReference type="GO" id="GO:0005332">
    <property type="term" value="F:gamma-aminobutyric acid:sodium:chloride symporter activity"/>
    <property type="evidence" value="ECO:0007669"/>
    <property type="project" value="TreeGrafter"/>
</dbReference>
<keyword evidence="4 10" id="KW-0812">Transmembrane</keyword>
<evidence type="ECO:0000256" key="9">
    <source>
        <dbReference type="PIRSR" id="PIRSR600175-2"/>
    </source>
</evidence>
<evidence type="ECO:0000256" key="1">
    <source>
        <dbReference type="ARBA" id="ARBA00004141"/>
    </source>
</evidence>
<dbReference type="Proteomes" id="UP001292094">
    <property type="component" value="Unassembled WGS sequence"/>
</dbReference>
<evidence type="ECO:0000256" key="4">
    <source>
        <dbReference type="ARBA" id="ARBA00022692"/>
    </source>
</evidence>
<feature type="transmembrane region" description="Helical" evidence="10">
    <location>
        <begin position="401"/>
        <end position="426"/>
    </location>
</feature>
<evidence type="ECO:0000256" key="5">
    <source>
        <dbReference type="ARBA" id="ARBA00022847"/>
    </source>
</evidence>
<feature type="transmembrane region" description="Helical" evidence="10">
    <location>
        <begin position="539"/>
        <end position="561"/>
    </location>
</feature>
<comment type="caution">
    <text evidence="11">The sequence shown here is derived from an EMBL/GenBank/DDBJ whole genome shotgun (WGS) entry which is preliminary data.</text>
</comment>
<keyword evidence="8" id="KW-0915">Sodium</keyword>
<evidence type="ECO:0000256" key="2">
    <source>
        <dbReference type="ARBA" id="ARBA00006459"/>
    </source>
</evidence>
<keyword evidence="9" id="KW-1015">Disulfide bond</keyword>
<accession>A0AAE1PCP9</accession>